<name>A0A1I0RQZ0_9FIRM</name>
<accession>A0A1I0RQZ0</accession>
<dbReference type="Proteomes" id="UP000199701">
    <property type="component" value="Unassembled WGS sequence"/>
</dbReference>
<dbReference type="OrthoDB" id="7321121at2"/>
<dbReference type="PANTHER" id="PTHR28037:SF1">
    <property type="entry name" value="ALCOHOL O-ACETYLTRANSFERASE 1-RELATED"/>
    <property type="match status" value="1"/>
</dbReference>
<dbReference type="AlphaFoldDB" id="A0A1I0RQZ0"/>
<protein>
    <submittedName>
        <fullName evidence="1">Uncharacterized protein, contains a NRPS condensation (Elongation) domain</fullName>
    </submittedName>
</protein>
<dbReference type="EMBL" id="FOJI01000021">
    <property type="protein sequence ID" value="SEW43709.1"/>
    <property type="molecule type" value="Genomic_DNA"/>
</dbReference>
<dbReference type="STRING" id="99656.SAMN05421659_12144"/>
<dbReference type="RefSeq" id="WP_092457447.1">
    <property type="nucleotide sequence ID" value="NZ_FOJI01000021.1"/>
</dbReference>
<dbReference type="SUPFAM" id="SSF52777">
    <property type="entry name" value="CoA-dependent acyltransferases"/>
    <property type="match status" value="2"/>
</dbReference>
<sequence length="430" mass="49839">MKTQIKRRYRAEIWDIMQYIFANSMDHQIHFLIKFDSFIAIDRLKKTLNLLINEFPLIGCKFSERGSHPFWEEAGFTGEDIVFMKKTQNRNEDIQKVFGPKIDEFSEPQLRIHIIRTQKEDTLCININHMLCDGEGYRDIIYRLSSIYSQLETELGYKVSSNIAGIDKVGIDMRCRNTWQVLQAFNMKDKLRILSNRYDLKRNKMTTAYELEGDANAPFLVSHTITQAKFKMIKIYAKSKGASINDVLLTAYIRTLFKNLNMQVPAIQCVVNLRKYITKKESVGFCNLTSTLMCDIGDHIGTNFEDTLKMVKKVMDEEKGKLNCLNLIMKLEIVFRILPYKIFKRKVMESNCFPPLAMSNIGIIDKERLVFGKIKVTNAFISGSIKYCPLIQLSLSTFDDRITFSFGFHGTSADNEKLTKLLCEFEKELP</sequence>
<evidence type="ECO:0000313" key="1">
    <source>
        <dbReference type="EMBL" id="SEW43709.1"/>
    </source>
</evidence>
<proteinExistence type="predicted"/>
<dbReference type="PANTHER" id="PTHR28037">
    <property type="entry name" value="ALCOHOL O-ACETYLTRANSFERASE 1-RELATED"/>
    <property type="match status" value="1"/>
</dbReference>
<keyword evidence="2" id="KW-1185">Reference proteome</keyword>
<evidence type="ECO:0000313" key="2">
    <source>
        <dbReference type="Proteomes" id="UP000199701"/>
    </source>
</evidence>
<gene>
    <name evidence="1" type="ORF">SAMN05421659_12144</name>
</gene>
<reference evidence="1 2" key="1">
    <citation type="submission" date="2016-10" db="EMBL/GenBank/DDBJ databases">
        <authorList>
            <person name="de Groot N.N."/>
        </authorList>
    </citation>
    <scope>NUCLEOTIDE SEQUENCE [LARGE SCALE GENOMIC DNA]</scope>
    <source>
        <strain evidence="1 2">DSM 9179</strain>
    </source>
</reference>
<dbReference type="Gene3D" id="3.30.559.10">
    <property type="entry name" value="Chloramphenicol acetyltransferase-like domain"/>
    <property type="match status" value="1"/>
</dbReference>
<organism evidence="1 2">
    <name type="scientific">[Clostridium] fimetarium</name>
    <dbReference type="NCBI Taxonomy" id="99656"/>
    <lineage>
        <taxon>Bacteria</taxon>
        <taxon>Bacillati</taxon>
        <taxon>Bacillota</taxon>
        <taxon>Clostridia</taxon>
        <taxon>Lachnospirales</taxon>
        <taxon>Lachnospiraceae</taxon>
    </lineage>
</organism>
<dbReference type="Gene3D" id="3.30.559.30">
    <property type="entry name" value="Nonribosomal peptide synthetase, condensation domain"/>
    <property type="match status" value="1"/>
</dbReference>
<dbReference type="InterPro" id="IPR052058">
    <property type="entry name" value="Alcohol_O-acetyltransferase"/>
</dbReference>
<dbReference type="InterPro" id="IPR023213">
    <property type="entry name" value="CAT-like_dom_sf"/>
</dbReference>